<dbReference type="Proteomes" id="UP000195652">
    <property type="component" value="Chromosome"/>
</dbReference>
<reference evidence="1 2" key="2">
    <citation type="journal article" date="2020" name="Antonie Van Leeuwenhoek">
        <title>Phylogenomic characterisation of a novel corynebacterial species pathogenic to animals.</title>
        <authorList>
            <person name="Moller J."/>
            <person name="Musella L."/>
            <person name="Melnikov V."/>
            <person name="Geissdorfer W."/>
            <person name="Burkovski A."/>
            <person name="Sangal V."/>
        </authorList>
    </citation>
    <scope>NUCLEOTIDE SEQUENCE [LARGE SCALE GENOMIC DNA]</scope>
    <source>
        <strain evidence="1 2">PO100/5</strain>
    </source>
</reference>
<gene>
    <name evidence="1" type="ORF">CBE74_00340</name>
</gene>
<sequence>MSVVSYFILVVGLLLIAGLNYGLNKATTSGSLVRNNLIGIRTYATLSSDAAWVTGHKAAMPYVRYSAYVGVLGAVVSLVALYLVTRDGTISHNAVYALPITFFTVQLLLLIVASIKANAAAQTVQE</sequence>
<protein>
    <submittedName>
        <fullName evidence="1">SdpI family protein</fullName>
    </submittedName>
</protein>
<accession>A0A7U5QQD6</accession>
<keyword evidence="2" id="KW-1185">Reference proteome</keyword>
<organism evidence="1 2">
    <name type="scientific">Corynebacterium silvaticum</name>
    <dbReference type="NCBI Taxonomy" id="2320431"/>
    <lineage>
        <taxon>Bacteria</taxon>
        <taxon>Bacillati</taxon>
        <taxon>Actinomycetota</taxon>
        <taxon>Actinomycetes</taxon>
        <taxon>Mycobacteriales</taxon>
        <taxon>Corynebacteriaceae</taxon>
        <taxon>Corynebacterium</taxon>
    </lineage>
</organism>
<reference evidence="1 2" key="1">
    <citation type="journal article" date="2014" name="BMC Vet. Res.">
        <title>First report of Corynebacterium pseudotuberculosis from caseous lymphadenitis lesions in Black Alentejano pig (Sus scrofa domesticus).</title>
        <authorList>
            <person name="Oliveira M."/>
            <person name="Barroco C."/>
            <person name="Mottola C."/>
            <person name="Santos R."/>
            <person name="Lemsaddek A."/>
            <person name="Tavares L."/>
            <person name="Semedo-Lemsaddek T."/>
        </authorList>
    </citation>
    <scope>NUCLEOTIDE SEQUENCE [LARGE SCALE GENOMIC DNA]</scope>
    <source>
        <strain evidence="1 2">PO100/5</strain>
    </source>
</reference>
<evidence type="ECO:0000313" key="2">
    <source>
        <dbReference type="Proteomes" id="UP000195652"/>
    </source>
</evidence>
<dbReference type="AlphaFoldDB" id="A0A7U5QQD6"/>
<name>A0A7U5QQD6_9CORY</name>
<dbReference type="OrthoDB" id="4481397at2"/>
<dbReference type="EMBL" id="CP021417">
    <property type="protein sequence ID" value="ARU47034.2"/>
    <property type="molecule type" value="Genomic_DNA"/>
</dbReference>
<dbReference type="Pfam" id="PF13630">
    <property type="entry name" value="SdpI"/>
    <property type="match status" value="1"/>
</dbReference>
<reference evidence="1 2" key="3">
    <citation type="journal article" date="2020" name="Int. J. Syst. Evol. Microbiol.">
        <title>Corynebacterium silvaticum sp. nov., a unique group of NTTB corynebacteria in wild boar and roe deer.</title>
        <authorList>
            <person name="Dangel A."/>
            <person name="Berger A."/>
            <person name="Rau J."/>
            <person name="Eisenberg T."/>
            <person name="Kampfer P."/>
            <person name="Margos G."/>
            <person name="Contzen M."/>
            <person name="Busse H.J."/>
            <person name="Konrad R."/>
            <person name="Peters M."/>
            <person name="Sting R."/>
            <person name="Sing A."/>
        </authorList>
    </citation>
    <scope>NUCLEOTIDE SEQUENCE [LARGE SCALE GENOMIC DNA]</scope>
    <source>
        <strain evidence="1 2">PO100/5</strain>
    </source>
</reference>
<evidence type="ECO:0000313" key="1">
    <source>
        <dbReference type="EMBL" id="ARU47034.2"/>
    </source>
</evidence>
<proteinExistence type="predicted"/>
<reference evidence="1 2" key="4">
    <citation type="journal article" date="2020" name="PLoS ONE">
        <title>Taxonomic classification of strain PO100/5 shows a broader geographic distribution and genetic markers of the recently described Corynebacterium silvaticum.</title>
        <authorList>
            <person name="Viana M.V.C."/>
            <person name="Profeta R."/>
            <person name="da Silva A.L."/>
            <person name="Hurtado R."/>
            <person name="Cerqueira J.C."/>
            <person name="Ribeiro B.F.S."/>
            <person name="Almeida M.O."/>
            <person name="Morais-Rodrigues F."/>
            <person name="Soares S.C."/>
            <person name="Oliveira M."/>
            <person name="Tavares L."/>
            <person name="Figueiredo H."/>
            <person name="Wattam A.R."/>
            <person name="Barh D."/>
            <person name="Ghosh P."/>
            <person name="Silva A."/>
            <person name="Azevedo V."/>
        </authorList>
    </citation>
    <scope>NUCLEOTIDE SEQUENCE [LARGE SCALE GENOMIC DNA]</scope>
    <source>
        <strain evidence="1 2">PO100/5</strain>
    </source>
</reference>
<dbReference type="KEGG" id="csil:CBE74_00340"/>
<dbReference type="InterPro" id="IPR025962">
    <property type="entry name" value="SdpI/YhfL"/>
</dbReference>